<keyword evidence="3" id="KW-1185">Reference proteome</keyword>
<dbReference type="AlphaFoldDB" id="A0A2X4UPQ5"/>
<dbReference type="InterPro" id="IPR005619">
    <property type="entry name" value="Uncharacterised_YajG"/>
</dbReference>
<keyword evidence="2" id="KW-0449">Lipoprotein</keyword>
<feature type="signal peptide" evidence="1">
    <location>
        <begin position="1"/>
        <end position="21"/>
    </location>
</feature>
<evidence type="ECO:0000313" key="2">
    <source>
        <dbReference type="EMBL" id="SQI41786.1"/>
    </source>
</evidence>
<reference evidence="2 3" key="1">
    <citation type="submission" date="2018-06" db="EMBL/GenBank/DDBJ databases">
        <authorList>
            <consortium name="Pathogen Informatics"/>
            <person name="Doyle S."/>
        </authorList>
    </citation>
    <scope>NUCLEOTIDE SEQUENCE [LARGE SCALE GENOMIC DNA]</scope>
    <source>
        <strain evidence="2 3">NCTC12151</strain>
    </source>
</reference>
<name>A0A2X4UPQ5_9GAMM</name>
<feature type="chain" id="PRO_5016105234" evidence="1">
    <location>
        <begin position="22"/>
        <end position="199"/>
    </location>
</feature>
<dbReference type="NCBIfam" id="NF008637">
    <property type="entry name" value="PRK11627.1"/>
    <property type="match status" value="1"/>
</dbReference>
<evidence type="ECO:0000313" key="3">
    <source>
        <dbReference type="Proteomes" id="UP000249005"/>
    </source>
</evidence>
<keyword evidence="1" id="KW-0732">Signal</keyword>
<dbReference type="PROSITE" id="PS51257">
    <property type="entry name" value="PROKAR_LIPOPROTEIN"/>
    <property type="match status" value="1"/>
</dbReference>
<accession>A0A2X4UPQ5</accession>
<dbReference type="Pfam" id="PF03923">
    <property type="entry name" value="Lipoprotein_16"/>
    <property type="match status" value="1"/>
</dbReference>
<sequence length="199" mass="22022">MRKMTLSQRLLFPLLALFILAGCSTRPNTTLNINPEMTLPQQDTSLMGATISLVSDDQRQDPSLAKLNRDGQLLSLTPSRDMRFLMQEVLEKQLRARGYMVGPEGSVNVQVVINNLFADVQEGDLRYNISAKVDISIICQAKSGATQTKNFRSTHNVKGAFSATNKNVENVLNDALTSTIKEMAEDTSISDFIRQNARG</sequence>
<proteinExistence type="predicted"/>
<dbReference type="KEGG" id="lri:NCTC12151_02339"/>
<dbReference type="EMBL" id="LS483470">
    <property type="protein sequence ID" value="SQI41786.1"/>
    <property type="molecule type" value="Genomic_DNA"/>
</dbReference>
<gene>
    <name evidence="2" type="ORF">NCTC12151_02339</name>
</gene>
<evidence type="ECO:0000256" key="1">
    <source>
        <dbReference type="SAM" id="SignalP"/>
    </source>
</evidence>
<protein>
    <submittedName>
        <fullName evidence="2">Uncharacterized lipoprotein</fullName>
    </submittedName>
</protein>
<dbReference type="Proteomes" id="UP000249005">
    <property type="component" value="Chromosome 1"/>
</dbReference>
<organism evidence="2 3">
    <name type="scientific">Leminorella richardii</name>
    <dbReference type="NCBI Taxonomy" id="158841"/>
    <lineage>
        <taxon>Bacteria</taxon>
        <taxon>Pseudomonadati</taxon>
        <taxon>Pseudomonadota</taxon>
        <taxon>Gammaproteobacteria</taxon>
        <taxon>Enterobacterales</taxon>
        <taxon>Budviciaceae</taxon>
        <taxon>Leminorella</taxon>
    </lineage>
</organism>